<feature type="modified residue" description="4-aspartylphosphate" evidence="2">
    <location>
        <position position="53"/>
    </location>
</feature>
<keyword evidence="1 2" id="KW-0597">Phosphoprotein</keyword>
<feature type="domain" description="Response regulatory" evidence="3">
    <location>
        <begin position="4"/>
        <end position="120"/>
    </location>
</feature>
<keyword evidence="5" id="KW-1185">Reference proteome</keyword>
<proteinExistence type="predicted"/>
<name>A0ABQ3APS7_9GAMM</name>
<comment type="caution">
    <text evidence="4">The sequence shown here is derived from an EMBL/GenBank/DDBJ whole genome shotgun (WGS) entry which is preliminary data.</text>
</comment>
<evidence type="ECO:0000256" key="1">
    <source>
        <dbReference type="ARBA" id="ARBA00022553"/>
    </source>
</evidence>
<sequence>MPKTVMIVDDSVSIRQMVSHTLKGAGYAVVEAPDGQSALDKARQSALDLVVTDINMPRMDGIALTKALRADARHRRTPVLVLTTEASDDMKSKGKAAGATGWLVKPFEPAKLLQVVQKVIG</sequence>
<protein>
    <submittedName>
        <fullName evidence="4">Response regulator</fullName>
    </submittedName>
</protein>
<dbReference type="RefSeq" id="WP_189571763.1">
    <property type="nucleotide sequence ID" value="NZ_BMXV01000001.1"/>
</dbReference>
<dbReference type="SMART" id="SM00448">
    <property type="entry name" value="REC"/>
    <property type="match status" value="1"/>
</dbReference>
<dbReference type="InterPro" id="IPR050595">
    <property type="entry name" value="Bact_response_regulator"/>
</dbReference>
<dbReference type="Gene3D" id="3.40.50.2300">
    <property type="match status" value="1"/>
</dbReference>
<dbReference type="PROSITE" id="PS50110">
    <property type="entry name" value="RESPONSE_REGULATORY"/>
    <property type="match status" value="1"/>
</dbReference>
<gene>
    <name evidence="4" type="primary">cheY34H-1</name>
    <name evidence="4" type="ORF">GCM10007071_02990</name>
</gene>
<dbReference type="PANTHER" id="PTHR44591">
    <property type="entry name" value="STRESS RESPONSE REGULATOR PROTEIN 1"/>
    <property type="match status" value="1"/>
</dbReference>
<evidence type="ECO:0000259" key="3">
    <source>
        <dbReference type="PROSITE" id="PS50110"/>
    </source>
</evidence>
<dbReference type="CDD" id="cd17562">
    <property type="entry name" value="REC_CheY4-like"/>
    <property type="match status" value="1"/>
</dbReference>
<dbReference type="EMBL" id="BMXV01000001">
    <property type="protein sequence ID" value="GGY59979.1"/>
    <property type="molecule type" value="Genomic_DNA"/>
</dbReference>
<organism evidence="4 5">
    <name type="scientific">Marinobacter zhanjiangensis</name>
    <dbReference type="NCBI Taxonomy" id="578215"/>
    <lineage>
        <taxon>Bacteria</taxon>
        <taxon>Pseudomonadati</taxon>
        <taxon>Pseudomonadota</taxon>
        <taxon>Gammaproteobacteria</taxon>
        <taxon>Pseudomonadales</taxon>
        <taxon>Marinobacteraceae</taxon>
        <taxon>Marinobacter</taxon>
    </lineage>
</organism>
<dbReference type="PANTHER" id="PTHR44591:SF25">
    <property type="entry name" value="CHEMOTAXIS TWO-COMPONENT RESPONSE REGULATOR"/>
    <property type="match status" value="1"/>
</dbReference>
<dbReference type="Pfam" id="PF00072">
    <property type="entry name" value="Response_reg"/>
    <property type="match status" value="1"/>
</dbReference>
<evidence type="ECO:0000256" key="2">
    <source>
        <dbReference type="PROSITE-ProRule" id="PRU00169"/>
    </source>
</evidence>
<evidence type="ECO:0000313" key="5">
    <source>
        <dbReference type="Proteomes" id="UP000601597"/>
    </source>
</evidence>
<evidence type="ECO:0000313" key="4">
    <source>
        <dbReference type="EMBL" id="GGY59979.1"/>
    </source>
</evidence>
<dbReference type="InterPro" id="IPR011006">
    <property type="entry name" value="CheY-like_superfamily"/>
</dbReference>
<reference evidence="5" key="1">
    <citation type="journal article" date="2019" name="Int. J. Syst. Evol. Microbiol.">
        <title>The Global Catalogue of Microorganisms (GCM) 10K type strain sequencing project: providing services to taxonomists for standard genome sequencing and annotation.</title>
        <authorList>
            <consortium name="The Broad Institute Genomics Platform"/>
            <consortium name="The Broad Institute Genome Sequencing Center for Infectious Disease"/>
            <person name="Wu L."/>
            <person name="Ma J."/>
        </authorList>
    </citation>
    <scope>NUCLEOTIDE SEQUENCE [LARGE SCALE GENOMIC DNA]</scope>
    <source>
        <strain evidence="5">KCTC 22280</strain>
    </source>
</reference>
<accession>A0ABQ3APS7</accession>
<dbReference type="SUPFAM" id="SSF52172">
    <property type="entry name" value="CheY-like"/>
    <property type="match status" value="1"/>
</dbReference>
<dbReference type="Proteomes" id="UP000601597">
    <property type="component" value="Unassembled WGS sequence"/>
</dbReference>
<dbReference type="InterPro" id="IPR001789">
    <property type="entry name" value="Sig_transdc_resp-reg_receiver"/>
</dbReference>